<keyword evidence="1" id="KW-0812">Transmembrane</keyword>
<reference evidence="2 3" key="1">
    <citation type="submission" date="2019-09" db="EMBL/GenBank/DDBJ databases">
        <authorList>
            <person name="Brejova B."/>
        </authorList>
    </citation>
    <scope>NUCLEOTIDE SEQUENCE [LARGE SCALE GENOMIC DNA]</scope>
</reference>
<feature type="transmembrane region" description="Helical" evidence="1">
    <location>
        <begin position="281"/>
        <end position="299"/>
    </location>
</feature>
<evidence type="ECO:0000313" key="3">
    <source>
        <dbReference type="Proteomes" id="UP000398389"/>
    </source>
</evidence>
<sequence>MPVFVEKYPHDLYECVGCHIKGIHPRDTSSHVFPDLPTTAAMGTLRKHAENIDSIKEIVKLLNSNLESQKIESFGLEEMDDLPELLLKEHDNFFYEIAVRAKRGMSFQHSRQLQLEDMKESTTNAEIAFHLVSYKFEFLGQVTEESPIFHITNSKKDFFAKIVSSLTLATALPENLDNLSPSSMTSAQNLFDEYGLLVPDLARCILQLPFMISAEAMVKLEADVIDKSLNLLLTADNLKFKPKITPKRHKDIHKQVLKAEEFYDDPWSSDFVIAKKVRRKAYFGITFTLSLFILSVLYLRKKFPGLKV</sequence>
<dbReference type="RefSeq" id="XP_031852956.1">
    <property type="nucleotide sequence ID" value="XM_031997065.1"/>
</dbReference>
<proteinExistence type="predicted"/>
<gene>
    <name evidence="2" type="ORF">SAPINGB_P002346</name>
</gene>
<dbReference type="GeneID" id="43581165"/>
<evidence type="ECO:0000313" key="2">
    <source>
        <dbReference type="EMBL" id="VVT49593.1"/>
    </source>
</evidence>
<accession>A0A5E8BDC5</accession>
<keyword evidence="1" id="KW-0472">Membrane</keyword>
<keyword evidence="1" id="KW-1133">Transmembrane helix</keyword>
<dbReference type="Proteomes" id="UP000398389">
    <property type="component" value="Unassembled WGS sequence"/>
</dbReference>
<dbReference type="EMBL" id="CABVLU010000002">
    <property type="protein sequence ID" value="VVT49593.1"/>
    <property type="molecule type" value="Genomic_DNA"/>
</dbReference>
<keyword evidence="3" id="KW-1185">Reference proteome</keyword>
<evidence type="ECO:0000256" key="1">
    <source>
        <dbReference type="SAM" id="Phobius"/>
    </source>
</evidence>
<protein>
    <submittedName>
        <fullName evidence="2">Uncharacterized protein</fullName>
    </submittedName>
</protein>
<dbReference type="AlphaFoldDB" id="A0A5E8BDC5"/>
<name>A0A5E8BDC5_9ASCO</name>
<organism evidence="2 3">
    <name type="scientific">Magnusiomyces paraingens</name>
    <dbReference type="NCBI Taxonomy" id="2606893"/>
    <lineage>
        <taxon>Eukaryota</taxon>
        <taxon>Fungi</taxon>
        <taxon>Dikarya</taxon>
        <taxon>Ascomycota</taxon>
        <taxon>Saccharomycotina</taxon>
        <taxon>Dipodascomycetes</taxon>
        <taxon>Dipodascales</taxon>
        <taxon>Dipodascaceae</taxon>
        <taxon>Magnusiomyces</taxon>
    </lineage>
</organism>